<evidence type="ECO:0000313" key="3">
    <source>
        <dbReference type="EMBL" id="SFE98452.1"/>
    </source>
</evidence>
<evidence type="ECO:0000259" key="2">
    <source>
        <dbReference type="Pfam" id="PF12146"/>
    </source>
</evidence>
<dbReference type="STRING" id="54.SAMN02745121_06373"/>
<proteinExistence type="predicted"/>
<feature type="region of interest" description="Disordered" evidence="1">
    <location>
        <begin position="286"/>
        <end position="305"/>
    </location>
</feature>
<evidence type="ECO:0000256" key="1">
    <source>
        <dbReference type="SAM" id="MobiDB-lite"/>
    </source>
</evidence>
<dbReference type="PIRSF" id="PIRSF037442">
    <property type="entry name" value="UCP037442_abhydr"/>
    <property type="match status" value="1"/>
</dbReference>
<dbReference type="GO" id="GO:0016787">
    <property type="term" value="F:hydrolase activity"/>
    <property type="evidence" value="ECO:0007669"/>
    <property type="project" value="UniProtKB-KW"/>
</dbReference>
<dbReference type="EMBL" id="FOMX01000024">
    <property type="protein sequence ID" value="SFE98452.1"/>
    <property type="molecule type" value="Genomic_DNA"/>
</dbReference>
<keyword evidence="4" id="KW-1185">Reference proteome</keyword>
<feature type="domain" description="Serine aminopeptidase S33" evidence="2">
    <location>
        <begin position="27"/>
        <end position="115"/>
    </location>
</feature>
<dbReference type="Pfam" id="PF12146">
    <property type="entry name" value="Hydrolase_4"/>
    <property type="match status" value="1"/>
</dbReference>
<dbReference type="InterPro" id="IPR029058">
    <property type="entry name" value="AB_hydrolase_fold"/>
</dbReference>
<name>A0A1I2EZC0_9BACT</name>
<keyword evidence="3" id="KW-0378">Hydrolase</keyword>
<protein>
    <submittedName>
        <fullName evidence="3">Predicted alpha/beta hydrolase</fullName>
    </submittedName>
</protein>
<dbReference type="Gene3D" id="3.40.50.1820">
    <property type="entry name" value="alpha/beta hydrolase"/>
    <property type="match status" value="1"/>
</dbReference>
<dbReference type="InterPro" id="IPR022742">
    <property type="entry name" value="Hydrolase_4"/>
</dbReference>
<dbReference type="RefSeq" id="WP_170135677.1">
    <property type="nucleotide sequence ID" value="NZ_FOMX01000024.1"/>
</dbReference>
<sequence>MPSEDFTLNALDGRPLTATLHAPREAPQAVLVVLGALGVPRRYYAPLAAWLAERDIAVLTFDYRGVGGSRSVPLRKDPAVLLDWARLDAAAAIDFARERFPDLPVWGLGHSFGGQAFGLTARGLDLAGILVVAAGSGDMSLYPSGQRQSFKVRLGIATNVIAALFGYVPGRLGLGEDLPAGVVRQWAQWCDTPDYVRGALGTESTFFHRVTAPMWFYDFTDDSYAPARAAAALRGWYSRAQSTHRVIAPADLGLRRVGHFGPFRAGAPERLWDELLGVITGDPRPVSSADDFDEKSTAARVTTGS</sequence>
<dbReference type="AlphaFoldDB" id="A0A1I2EZC0"/>
<gene>
    <name evidence="3" type="ORF">SAMN02745121_06373</name>
</gene>
<evidence type="ECO:0000313" key="4">
    <source>
        <dbReference type="Proteomes" id="UP000199400"/>
    </source>
</evidence>
<accession>A0A1I2EZC0</accession>
<dbReference type="Proteomes" id="UP000199400">
    <property type="component" value="Unassembled WGS sequence"/>
</dbReference>
<organism evidence="3 4">
    <name type="scientific">Nannocystis exedens</name>
    <dbReference type="NCBI Taxonomy" id="54"/>
    <lineage>
        <taxon>Bacteria</taxon>
        <taxon>Pseudomonadati</taxon>
        <taxon>Myxococcota</taxon>
        <taxon>Polyangia</taxon>
        <taxon>Nannocystales</taxon>
        <taxon>Nannocystaceae</taxon>
        <taxon>Nannocystis</taxon>
    </lineage>
</organism>
<dbReference type="SUPFAM" id="SSF53474">
    <property type="entry name" value="alpha/beta-Hydrolases"/>
    <property type="match status" value="1"/>
</dbReference>
<reference evidence="4" key="1">
    <citation type="submission" date="2016-10" db="EMBL/GenBank/DDBJ databases">
        <authorList>
            <person name="Varghese N."/>
            <person name="Submissions S."/>
        </authorList>
    </citation>
    <scope>NUCLEOTIDE SEQUENCE [LARGE SCALE GENOMIC DNA]</scope>
    <source>
        <strain evidence="4">ATCC 25963</strain>
    </source>
</reference>
<dbReference type="InterPro" id="IPR017208">
    <property type="entry name" value="UCP037442_abhydr"/>
</dbReference>